<dbReference type="Proteomes" id="UP001596028">
    <property type="component" value="Unassembled WGS sequence"/>
</dbReference>
<dbReference type="Gene3D" id="1.10.4030.10">
    <property type="entry name" value="Porin chaperone SurA, peptide-binding domain"/>
    <property type="match status" value="1"/>
</dbReference>
<name>A0ABV9F425_9BACL</name>
<protein>
    <submittedName>
        <fullName evidence="1">Uncharacterized protein</fullName>
    </submittedName>
</protein>
<gene>
    <name evidence="1" type="ORF">ACFO3S_00200</name>
</gene>
<evidence type="ECO:0000313" key="1">
    <source>
        <dbReference type="EMBL" id="MFC4596643.1"/>
    </source>
</evidence>
<organism evidence="1 2">
    <name type="scientific">Cohnella hongkongensis</name>
    <dbReference type="NCBI Taxonomy" id="178337"/>
    <lineage>
        <taxon>Bacteria</taxon>
        <taxon>Bacillati</taxon>
        <taxon>Bacillota</taxon>
        <taxon>Bacilli</taxon>
        <taxon>Bacillales</taxon>
        <taxon>Paenibacillaceae</taxon>
        <taxon>Cohnella</taxon>
    </lineage>
</organism>
<dbReference type="RefSeq" id="WP_378090989.1">
    <property type="nucleotide sequence ID" value="NZ_JBHSEP010000001.1"/>
</dbReference>
<comment type="caution">
    <text evidence="1">The sequence shown here is derived from an EMBL/GenBank/DDBJ whole genome shotgun (WGS) entry which is preliminary data.</text>
</comment>
<evidence type="ECO:0000313" key="2">
    <source>
        <dbReference type="Proteomes" id="UP001596028"/>
    </source>
</evidence>
<proteinExistence type="predicted"/>
<dbReference type="SUPFAM" id="SSF109998">
    <property type="entry name" value="Triger factor/SurA peptide-binding domain-like"/>
    <property type="match status" value="1"/>
</dbReference>
<accession>A0ABV9F425</accession>
<dbReference type="EMBL" id="JBHSEP010000001">
    <property type="protein sequence ID" value="MFC4596643.1"/>
    <property type="molecule type" value="Genomic_DNA"/>
</dbReference>
<sequence length="219" mass="24938">MKKNYGVLFGVIIAIAVVSIGTILANPNIPTNKIKATFDSLKSMDKSIANVVLVESDDFVILKNDFVFYKENLKLIQDMGKGSFQLPSDNEIINIMIAKKVGANYAKSLGITVTKEELDEQITFQKETLEEESVTGETNHLIKEIMKHRIEMTGLSPDEFWNSKDVREEYEEEILISKLMAMLIEKEKIANVQEFDEFIHKEIVDKSVNKITIKTELFN</sequence>
<reference evidence="2" key="1">
    <citation type="journal article" date="2019" name="Int. J. Syst. Evol. Microbiol.">
        <title>The Global Catalogue of Microorganisms (GCM) 10K type strain sequencing project: providing services to taxonomists for standard genome sequencing and annotation.</title>
        <authorList>
            <consortium name="The Broad Institute Genomics Platform"/>
            <consortium name="The Broad Institute Genome Sequencing Center for Infectious Disease"/>
            <person name="Wu L."/>
            <person name="Ma J."/>
        </authorList>
    </citation>
    <scope>NUCLEOTIDE SEQUENCE [LARGE SCALE GENOMIC DNA]</scope>
    <source>
        <strain evidence="2">CCUG 49571</strain>
    </source>
</reference>
<keyword evidence="2" id="KW-1185">Reference proteome</keyword>
<dbReference type="InterPro" id="IPR027304">
    <property type="entry name" value="Trigger_fact/SurA_dom_sf"/>
</dbReference>